<proteinExistence type="predicted"/>
<dbReference type="Proteomes" id="UP000298138">
    <property type="component" value="Unassembled WGS sequence"/>
</dbReference>
<accession>A0A4S2MIR9</accession>
<dbReference type="EMBL" id="ML220166">
    <property type="protein sequence ID" value="TGZ76810.1"/>
    <property type="molecule type" value="Genomic_DNA"/>
</dbReference>
<name>A0A4S2MIR9_9PEZI</name>
<keyword evidence="2" id="KW-1185">Reference proteome</keyword>
<evidence type="ECO:0000313" key="1">
    <source>
        <dbReference type="EMBL" id="TGZ76810.1"/>
    </source>
</evidence>
<sequence length="237" mass="25800">MGPSQIVLNSIQSLLIEHLEKLCRTHTPAFAGIKPCSVGYLDLTRSGYLTHSGYLNLLSFRPEDNTSGTHPTLRIHAPSTLSPTSPTTTGPRLTLTPTLTTSTLLLTLTPKTAHPTYYRAITLTLPFSLFPESTVFTVDASNKEKVPTIRIQESPSQGALKTALPLVEKEEEGWVVTLRGVEGWVRVVDDVALVIVVAVVEGLVKGRHVVGVREARVEEMGDVVVEEVEGEVEVVVR</sequence>
<gene>
    <name evidence="1" type="ORF">EX30DRAFT_228247</name>
</gene>
<reference evidence="1 2" key="1">
    <citation type="submission" date="2019-04" db="EMBL/GenBank/DDBJ databases">
        <title>Comparative genomics and transcriptomics to analyze fruiting body development in filamentous ascomycetes.</title>
        <authorList>
            <consortium name="DOE Joint Genome Institute"/>
            <person name="Lutkenhaus R."/>
            <person name="Traeger S."/>
            <person name="Breuer J."/>
            <person name="Kuo A."/>
            <person name="Lipzen A."/>
            <person name="Pangilinan J."/>
            <person name="Dilworth D."/>
            <person name="Sandor L."/>
            <person name="Poggeler S."/>
            <person name="Barry K."/>
            <person name="Grigoriev I.V."/>
            <person name="Nowrousian M."/>
        </authorList>
    </citation>
    <scope>NUCLEOTIDE SEQUENCE [LARGE SCALE GENOMIC DNA]</scope>
    <source>
        <strain evidence="1 2">CBS 389.68</strain>
    </source>
</reference>
<protein>
    <submittedName>
        <fullName evidence="1">Uncharacterized protein</fullName>
    </submittedName>
</protein>
<organism evidence="1 2">
    <name type="scientific">Ascodesmis nigricans</name>
    <dbReference type="NCBI Taxonomy" id="341454"/>
    <lineage>
        <taxon>Eukaryota</taxon>
        <taxon>Fungi</taxon>
        <taxon>Dikarya</taxon>
        <taxon>Ascomycota</taxon>
        <taxon>Pezizomycotina</taxon>
        <taxon>Pezizomycetes</taxon>
        <taxon>Pezizales</taxon>
        <taxon>Ascodesmidaceae</taxon>
        <taxon>Ascodesmis</taxon>
    </lineage>
</organism>
<dbReference type="InParanoid" id="A0A4S2MIR9"/>
<dbReference type="AlphaFoldDB" id="A0A4S2MIR9"/>
<evidence type="ECO:0000313" key="2">
    <source>
        <dbReference type="Proteomes" id="UP000298138"/>
    </source>
</evidence>